<sequence>MKKHELTDKGPFKSFEECTHGGLEMGELGFFASRHGVGKTALLVQIGLYHIFRGNGVIHLSFTDTPEKVFAWYEDIFSKIKEKRGLEDAAVVHEEMLRERVIVSAPHKSGHPASELTSLANIITNGGFKASVLLIDGLALESISIEDYAKYKAFARKHGLAIWFSLTVNKLDDSRHLLDDMKGALEPYKDVFDAGIFLLPQGGIIRLVHLKDHGDNTVRETHLVIDPVSLLMAE</sequence>
<dbReference type="Proteomes" id="UP000179243">
    <property type="component" value="Unassembled WGS sequence"/>
</dbReference>
<evidence type="ECO:0000313" key="1">
    <source>
        <dbReference type="EMBL" id="OGK03211.1"/>
    </source>
</evidence>
<proteinExistence type="predicted"/>
<dbReference type="SUPFAM" id="SSF52540">
    <property type="entry name" value="P-loop containing nucleoside triphosphate hydrolases"/>
    <property type="match status" value="1"/>
</dbReference>
<organism evidence="1 2">
    <name type="scientific">Candidatus Raymondbacteria bacterium RIFOXYD12_FULL_49_13</name>
    <dbReference type="NCBI Taxonomy" id="1817890"/>
    <lineage>
        <taxon>Bacteria</taxon>
        <taxon>Raymondiibacteriota</taxon>
    </lineage>
</organism>
<name>A0A1F7F9C4_UNCRA</name>
<accession>A0A1F7F9C4</accession>
<evidence type="ECO:0008006" key="3">
    <source>
        <dbReference type="Google" id="ProtNLM"/>
    </source>
</evidence>
<comment type="caution">
    <text evidence="1">The sequence shown here is derived from an EMBL/GenBank/DDBJ whole genome shotgun (WGS) entry which is preliminary data.</text>
</comment>
<protein>
    <recommendedName>
        <fullName evidence="3">KaiC-like domain-containing protein</fullName>
    </recommendedName>
</protein>
<gene>
    <name evidence="1" type="ORF">A2519_05130</name>
</gene>
<dbReference type="Gene3D" id="3.40.50.300">
    <property type="entry name" value="P-loop containing nucleotide triphosphate hydrolases"/>
    <property type="match status" value="1"/>
</dbReference>
<evidence type="ECO:0000313" key="2">
    <source>
        <dbReference type="Proteomes" id="UP000179243"/>
    </source>
</evidence>
<dbReference type="AlphaFoldDB" id="A0A1F7F9C4"/>
<reference evidence="1 2" key="1">
    <citation type="journal article" date="2016" name="Nat. Commun.">
        <title>Thousands of microbial genomes shed light on interconnected biogeochemical processes in an aquifer system.</title>
        <authorList>
            <person name="Anantharaman K."/>
            <person name="Brown C.T."/>
            <person name="Hug L.A."/>
            <person name="Sharon I."/>
            <person name="Castelle C.J."/>
            <person name="Probst A.J."/>
            <person name="Thomas B.C."/>
            <person name="Singh A."/>
            <person name="Wilkins M.J."/>
            <person name="Karaoz U."/>
            <person name="Brodie E.L."/>
            <person name="Williams K.H."/>
            <person name="Hubbard S.S."/>
            <person name="Banfield J.F."/>
        </authorList>
    </citation>
    <scope>NUCLEOTIDE SEQUENCE [LARGE SCALE GENOMIC DNA]</scope>
</reference>
<dbReference type="EMBL" id="MFYX01000094">
    <property type="protein sequence ID" value="OGK03211.1"/>
    <property type="molecule type" value="Genomic_DNA"/>
</dbReference>
<dbReference type="InterPro" id="IPR027417">
    <property type="entry name" value="P-loop_NTPase"/>
</dbReference>